<organism evidence="1 2">
    <name type="scientific">Candidatus Borkfalkia avicola</name>
    <dbReference type="NCBI Taxonomy" id="2838503"/>
    <lineage>
        <taxon>Bacteria</taxon>
        <taxon>Bacillati</taxon>
        <taxon>Bacillota</taxon>
        <taxon>Clostridia</taxon>
        <taxon>Christensenellales</taxon>
        <taxon>Christensenellaceae</taxon>
        <taxon>Candidatus Borkfalkia</taxon>
    </lineage>
</organism>
<dbReference type="PANTHER" id="PTHR40080:SF1">
    <property type="entry name" value="TRPR-LIKE PROTEIN YERC_YECD"/>
    <property type="match status" value="1"/>
</dbReference>
<dbReference type="Proteomes" id="UP000824025">
    <property type="component" value="Unassembled WGS sequence"/>
</dbReference>
<evidence type="ECO:0008006" key="3">
    <source>
        <dbReference type="Google" id="ProtNLM"/>
    </source>
</evidence>
<dbReference type="AlphaFoldDB" id="A0A9D2D5X8"/>
<proteinExistence type="predicted"/>
<evidence type="ECO:0000313" key="1">
    <source>
        <dbReference type="EMBL" id="HIZ09021.1"/>
    </source>
</evidence>
<evidence type="ECO:0000313" key="2">
    <source>
        <dbReference type="Proteomes" id="UP000824025"/>
    </source>
</evidence>
<dbReference type="InterPro" id="IPR000831">
    <property type="entry name" value="Trp_repress"/>
</dbReference>
<dbReference type="Gene3D" id="1.10.1270.10">
    <property type="entry name" value="TrpR-like"/>
    <property type="match status" value="1"/>
</dbReference>
<dbReference type="PANTHER" id="PTHR40080">
    <property type="entry name" value="LMO1763 PROTEIN"/>
    <property type="match status" value="1"/>
</dbReference>
<sequence length="87" mass="9540">MTSLLYRTILNCGSEADVEALFADLCTFQEVEQMAQRITAAKLISEGKTYAEIIEHTGISSATLSRVSRALRHGSGGYAKFLPKEEN</sequence>
<dbReference type="Pfam" id="PF01371">
    <property type="entry name" value="Trp_repressor"/>
    <property type="match status" value="1"/>
</dbReference>
<reference evidence="1" key="1">
    <citation type="journal article" date="2021" name="PeerJ">
        <title>Extensive microbial diversity within the chicken gut microbiome revealed by metagenomics and culture.</title>
        <authorList>
            <person name="Gilroy R."/>
            <person name="Ravi A."/>
            <person name="Getino M."/>
            <person name="Pursley I."/>
            <person name="Horton D.L."/>
            <person name="Alikhan N.F."/>
            <person name="Baker D."/>
            <person name="Gharbi K."/>
            <person name="Hall N."/>
            <person name="Watson M."/>
            <person name="Adriaenssens E.M."/>
            <person name="Foster-Nyarko E."/>
            <person name="Jarju S."/>
            <person name="Secka A."/>
            <person name="Antonio M."/>
            <person name="Oren A."/>
            <person name="Chaudhuri R.R."/>
            <person name="La Ragione R."/>
            <person name="Hildebrand F."/>
            <person name="Pallen M.J."/>
        </authorList>
    </citation>
    <scope>NUCLEOTIDE SEQUENCE</scope>
    <source>
        <strain evidence="1">CHK192-19661</strain>
    </source>
</reference>
<comment type="caution">
    <text evidence="1">The sequence shown here is derived from an EMBL/GenBank/DDBJ whole genome shotgun (WGS) entry which is preliminary data.</text>
</comment>
<dbReference type="InterPro" id="IPR013368">
    <property type="entry name" value="YecD_YerC"/>
</dbReference>
<reference evidence="1" key="2">
    <citation type="submission" date="2021-04" db="EMBL/GenBank/DDBJ databases">
        <authorList>
            <person name="Gilroy R."/>
        </authorList>
    </citation>
    <scope>NUCLEOTIDE SEQUENCE</scope>
    <source>
        <strain evidence="1">CHK192-19661</strain>
    </source>
</reference>
<protein>
    <recommendedName>
        <fullName evidence="3">TrpR YerC/YecD</fullName>
    </recommendedName>
</protein>
<dbReference type="GO" id="GO:0043565">
    <property type="term" value="F:sequence-specific DNA binding"/>
    <property type="evidence" value="ECO:0007669"/>
    <property type="project" value="InterPro"/>
</dbReference>
<name>A0A9D2D5X8_9FIRM</name>
<dbReference type="NCBIfam" id="TIGR02531">
    <property type="entry name" value="yecD_yerC"/>
    <property type="match status" value="1"/>
</dbReference>
<dbReference type="InterPro" id="IPR038116">
    <property type="entry name" value="TrpR-like_sf"/>
</dbReference>
<accession>A0A9D2D5X8</accession>
<dbReference type="SUPFAM" id="SSF48295">
    <property type="entry name" value="TrpR-like"/>
    <property type="match status" value="1"/>
</dbReference>
<gene>
    <name evidence="1" type="ORF">H9726_00905</name>
</gene>
<dbReference type="GO" id="GO:0003700">
    <property type="term" value="F:DNA-binding transcription factor activity"/>
    <property type="evidence" value="ECO:0007669"/>
    <property type="project" value="InterPro"/>
</dbReference>
<dbReference type="EMBL" id="DXCF01000004">
    <property type="protein sequence ID" value="HIZ09021.1"/>
    <property type="molecule type" value="Genomic_DNA"/>
</dbReference>
<dbReference type="PIRSF" id="PIRSF012508">
    <property type="entry name" value="YerC"/>
    <property type="match status" value="1"/>
</dbReference>
<dbReference type="InterPro" id="IPR010921">
    <property type="entry name" value="Trp_repressor/repl_initiator"/>
</dbReference>